<dbReference type="InterPro" id="IPR002403">
    <property type="entry name" value="Cyt_P450_E_grp-IV"/>
</dbReference>
<organism evidence="10 11">
    <name type="scientific">Apiospora phragmitis</name>
    <dbReference type="NCBI Taxonomy" id="2905665"/>
    <lineage>
        <taxon>Eukaryota</taxon>
        <taxon>Fungi</taxon>
        <taxon>Dikarya</taxon>
        <taxon>Ascomycota</taxon>
        <taxon>Pezizomycotina</taxon>
        <taxon>Sordariomycetes</taxon>
        <taxon>Xylariomycetidae</taxon>
        <taxon>Amphisphaeriales</taxon>
        <taxon>Apiosporaceae</taxon>
        <taxon>Apiospora</taxon>
    </lineage>
</organism>
<evidence type="ECO:0000256" key="7">
    <source>
        <dbReference type="ARBA" id="ARBA00023033"/>
    </source>
</evidence>
<dbReference type="PRINTS" id="PR00465">
    <property type="entry name" value="EP450IV"/>
</dbReference>
<dbReference type="InterPro" id="IPR001128">
    <property type="entry name" value="Cyt_P450"/>
</dbReference>
<evidence type="ECO:0000313" key="10">
    <source>
        <dbReference type="EMBL" id="KAK8076769.1"/>
    </source>
</evidence>
<keyword evidence="3 8" id="KW-0349">Heme</keyword>
<evidence type="ECO:0000256" key="8">
    <source>
        <dbReference type="RuleBase" id="RU000461"/>
    </source>
</evidence>
<dbReference type="PANTHER" id="PTHR46206">
    <property type="entry name" value="CYTOCHROME P450"/>
    <property type="match status" value="1"/>
</dbReference>
<dbReference type="SUPFAM" id="SSF48264">
    <property type="entry name" value="Cytochrome P450"/>
    <property type="match status" value="1"/>
</dbReference>
<protein>
    <recommendedName>
        <fullName evidence="12">Cytochrome P450</fullName>
    </recommendedName>
</protein>
<reference evidence="10 11" key="1">
    <citation type="submission" date="2023-01" db="EMBL/GenBank/DDBJ databases">
        <title>Analysis of 21 Apiospora genomes using comparative genomics revels a genus with tremendous synthesis potential of carbohydrate active enzymes and secondary metabolites.</title>
        <authorList>
            <person name="Sorensen T."/>
        </authorList>
    </citation>
    <scope>NUCLEOTIDE SEQUENCE [LARGE SCALE GENOMIC DNA]</scope>
    <source>
        <strain evidence="10 11">CBS 135458</strain>
    </source>
</reference>
<evidence type="ECO:0008006" key="12">
    <source>
        <dbReference type="Google" id="ProtNLM"/>
    </source>
</evidence>
<dbReference type="Gene3D" id="1.10.630.10">
    <property type="entry name" value="Cytochrome P450"/>
    <property type="match status" value="1"/>
</dbReference>
<gene>
    <name evidence="10" type="ORF">PG994_004041</name>
</gene>
<keyword evidence="6 8" id="KW-0408">Iron</keyword>
<keyword evidence="4 8" id="KW-0479">Metal-binding</keyword>
<feature type="signal peptide" evidence="9">
    <location>
        <begin position="1"/>
        <end position="19"/>
    </location>
</feature>
<proteinExistence type="inferred from homology"/>
<sequence>MSDVILLVLSFLCAAVVWSWLNMQSLPASRSKSNAKFPCTDSSWPFLHQWRSLTSSKSILHDVYQKQLRDDQPYTLSGIFGDAVVLPPSMLPWLLAQPEHRLSARWAQLDALNTPLTFLRADIGVNPVHEPLVRRNLMAHLDGIAGLLHEEVALALDDLWAGNSEEAWREVNLDYTIRRVVARASNRIFVGLPLCRGNDYIENCISYSTRVSSCGLLISSLPRCLKGTLGVVFTAPIRLAYSRCSNHLLPVFKALLGGEAPASPHLFSSWLVENSAKLSEDSPERTPDYLSRRIMALNFAAIHTSTLTTINLLLDIFSSQSAPASPQSSVPSPSPSQDAAAATEAVVRLLRDEALTSRARWATNNRDGKVRDEVWSRARLNQMPRLDSALRESMRLWGLVPKALSRKVMPMPQGQGQGVLLPDGRGHLPPGTVVCLSGWGLHHDEALYTRPFEFVWDRFVGGGSSSESAGGEEGEAKPETEARAAAETDRQFAAWGIGKHACPGRFFAVDLIKIIAGKVLADYEVKLGKQRPENIWIECNVAPPPSATLLVRRRKDPV</sequence>
<feature type="chain" id="PRO_5045438107" description="Cytochrome P450" evidence="9">
    <location>
        <begin position="20"/>
        <end position="558"/>
    </location>
</feature>
<dbReference type="Pfam" id="PF00067">
    <property type="entry name" value="p450"/>
    <property type="match status" value="1"/>
</dbReference>
<evidence type="ECO:0000256" key="3">
    <source>
        <dbReference type="ARBA" id="ARBA00022617"/>
    </source>
</evidence>
<evidence type="ECO:0000256" key="5">
    <source>
        <dbReference type="ARBA" id="ARBA00023002"/>
    </source>
</evidence>
<dbReference type="RefSeq" id="XP_066719728.1">
    <property type="nucleotide sequence ID" value="XM_066855450.1"/>
</dbReference>
<name>A0ABR1VZT9_9PEZI</name>
<keyword evidence="7 8" id="KW-0503">Monooxygenase</keyword>
<keyword evidence="11" id="KW-1185">Reference proteome</keyword>
<dbReference type="InterPro" id="IPR036396">
    <property type="entry name" value="Cyt_P450_sf"/>
</dbReference>
<dbReference type="CDD" id="cd11041">
    <property type="entry name" value="CYP503A1-like"/>
    <property type="match status" value="1"/>
</dbReference>
<evidence type="ECO:0000256" key="2">
    <source>
        <dbReference type="ARBA" id="ARBA00010617"/>
    </source>
</evidence>
<accession>A0ABR1VZT9</accession>
<comment type="similarity">
    <text evidence="2 8">Belongs to the cytochrome P450 family.</text>
</comment>
<dbReference type="InterPro" id="IPR017972">
    <property type="entry name" value="Cyt_P450_CS"/>
</dbReference>
<evidence type="ECO:0000256" key="1">
    <source>
        <dbReference type="ARBA" id="ARBA00001971"/>
    </source>
</evidence>
<evidence type="ECO:0000256" key="9">
    <source>
        <dbReference type="SAM" id="SignalP"/>
    </source>
</evidence>
<keyword evidence="9" id="KW-0732">Signal</keyword>
<evidence type="ECO:0000256" key="4">
    <source>
        <dbReference type="ARBA" id="ARBA00022723"/>
    </source>
</evidence>
<evidence type="ECO:0000256" key="6">
    <source>
        <dbReference type="ARBA" id="ARBA00023004"/>
    </source>
</evidence>
<dbReference type="EMBL" id="JAQQWL010000004">
    <property type="protein sequence ID" value="KAK8076769.1"/>
    <property type="molecule type" value="Genomic_DNA"/>
</dbReference>
<dbReference type="GeneID" id="92088513"/>
<comment type="cofactor">
    <cofactor evidence="1">
        <name>heme</name>
        <dbReference type="ChEBI" id="CHEBI:30413"/>
    </cofactor>
</comment>
<keyword evidence="5 8" id="KW-0560">Oxidoreductase</keyword>
<dbReference type="PROSITE" id="PS00086">
    <property type="entry name" value="CYTOCHROME_P450"/>
    <property type="match status" value="1"/>
</dbReference>
<evidence type="ECO:0000313" key="11">
    <source>
        <dbReference type="Proteomes" id="UP001480595"/>
    </source>
</evidence>
<comment type="caution">
    <text evidence="10">The sequence shown here is derived from an EMBL/GenBank/DDBJ whole genome shotgun (WGS) entry which is preliminary data.</text>
</comment>
<dbReference type="Proteomes" id="UP001480595">
    <property type="component" value="Unassembled WGS sequence"/>
</dbReference>
<dbReference type="PANTHER" id="PTHR46206:SF1">
    <property type="entry name" value="P450, PUTATIVE (EUROFUNG)-RELATED"/>
    <property type="match status" value="1"/>
</dbReference>